<comment type="caution">
    <text evidence="1">The sequence shown here is derived from an EMBL/GenBank/DDBJ whole genome shotgun (WGS) entry which is preliminary data.</text>
</comment>
<dbReference type="Proteomes" id="UP000743001">
    <property type="component" value="Unassembled WGS sequence"/>
</dbReference>
<name>A0ABS6FKI5_9BACL</name>
<dbReference type="EMBL" id="JAHLQJ010000001">
    <property type="protein sequence ID" value="MBU5670649.1"/>
    <property type="molecule type" value="Genomic_DNA"/>
</dbReference>
<reference evidence="1 2" key="1">
    <citation type="submission" date="2021-06" db="EMBL/GenBank/DDBJ databases">
        <authorList>
            <person name="Sun Q."/>
            <person name="Li D."/>
        </authorList>
    </citation>
    <scope>NUCLEOTIDE SEQUENCE [LARGE SCALE GENOMIC DNA]</scope>
    <source>
        <strain evidence="1 2">MSJ-6</strain>
    </source>
</reference>
<evidence type="ECO:0000313" key="1">
    <source>
        <dbReference type="EMBL" id="MBU5670649.1"/>
    </source>
</evidence>
<gene>
    <name evidence="1" type="ORF">KQJ23_02270</name>
</gene>
<protein>
    <submittedName>
        <fullName evidence="1">Uncharacterized protein</fullName>
    </submittedName>
</protein>
<keyword evidence="2" id="KW-1185">Reference proteome</keyword>
<accession>A0ABS6FKI5</accession>
<evidence type="ECO:0000313" key="2">
    <source>
        <dbReference type="Proteomes" id="UP000743001"/>
    </source>
</evidence>
<dbReference type="RefSeq" id="WP_216477029.1">
    <property type="nucleotide sequence ID" value="NZ_JAHLQJ010000001.1"/>
</dbReference>
<organism evidence="1 2">
    <name type="scientific">Paenibacillus brevis</name>
    <dbReference type="NCBI Taxonomy" id="2841508"/>
    <lineage>
        <taxon>Bacteria</taxon>
        <taxon>Bacillati</taxon>
        <taxon>Bacillota</taxon>
        <taxon>Bacilli</taxon>
        <taxon>Bacillales</taxon>
        <taxon>Paenibacillaceae</taxon>
        <taxon>Paenibacillus</taxon>
    </lineage>
</organism>
<proteinExistence type="predicted"/>
<sequence>MGYNNKTYYEDIVVYNSISSETQIKKTTKEKWNDYLKSTLTAIAKYYVDKGLDYVTQGAWSVASILTAGIPAQVSNQTEITHTAKLIQSIAKKNTYVVLDNQYYFGCRSENDTTYFQNFTNVPVYGQLNNASTPLKTVKLPNYYKGDEKHGLVMSMEGLLNILTIIHMEV</sequence>